<sequence length="151" mass="17050">MNGILASRDAPFSNTEQQSIGDPAIADWETEDEEGIDPKSHPEVITTLFERKAPDSPSHPKLLLTLSLLKSKEKGQTFDNSPSVVRRTMIAEEDKYSCEGSIRQDMLQERKQNANLYFQGGKNWPRELHNYSDLKATRLELPANSQGSKFN</sequence>
<dbReference type="EMBL" id="MNBE01000370">
    <property type="protein sequence ID" value="OKP10275.1"/>
    <property type="molecule type" value="Genomic_DNA"/>
</dbReference>
<gene>
    <name evidence="5" type="ORF">PENSUB_4321</name>
    <name evidence="4" type="ORF">PENSUB_5140</name>
    <name evidence="3" type="ORF">PENSUB_5159</name>
    <name evidence="2" type="ORF">PENSUB_5161</name>
</gene>
<comment type="caution">
    <text evidence="2">The sequence shown here is derived from an EMBL/GenBank/DDBJ whole genome shotgun (WGS) entry which is preliminary data.</text>
</comment>
<proteinExistence type="predicted"/>
<dbReference type="EMBL" id="MNBE01000510">
    <property type="protein sequence ID" value="OKP09491.1"/>
    <property type="molecule type" value="Genomic_DNA"/>
</dbReference>
<name>A0A1Q5UAI3_9EURO</name>
<keyword evidence="6" id="KW-1185">Reference proteome</keyword>
<feature type="region of interest" description="Disordered" evidence="1">
    <location>
        <begin position="1"/>
        <end position="40"/>
    </location>
</feature>
<evidence type="ECO:0000313" key="3">
    <source>
        <dbReference type="EMBL" id="OKP09491.1"/>
    </source>
</evidence>
<dbReference type="Proteomes" id="UP000186955">
    <property type="component" value="Unassembled WGS sequence"/>
</dbReference>
<dbReference type="AlphaFoldDB" id="A0A1Q5UAI3"/>
<evidence type="ECO:0000313" key="2">
    <source>
        <dbReference type="EMBL" id="OKP09483.1"/>
    </source>
</evidence>
<accession>A0A1Q5UAI3</accession>
<evidence type="ECO:0000313" key="5">
    <source>
        <dbReference type="EMBL" id="OKP10275.1"/>
    </source>
</evidence>
<evidence type="ECO:0000313" key="4">
    <source>
        <dbReference type="EMBL" id="OKP09518.1"/>
    </source>
</evidence>
<protein>
    <submittedName>
        <fullName evidence="2">Uncharacterized protein</fullName>
    </submittedName>
</protein>
<organism evidence="2 6">
    <name type="scientific">Penicillium subrubescens</name>
    <dbReference type="NCBI Taxonomy" id="1316194"/>
    <lineage>
        <taxon>Eukaryota</taxon>
        <taxon>Fungi</taxon>
        <taxon>Dikarya</taxon>
        <taxon>Ascomycota</taxon>
        <taxon>Pezizomycotina</taxon>
        <taxon>Eurotiomycetes</taxon>
        <taxon>Eurotiomycetidae</taxon>
        <taxon>Eurotiales</taxon>
        <taxon>Aspergillaceae</taxon>
        <taxon>Penicillium</taxon>
    </lineage>
</organism>
<reference evidence="2 6" key="1">
    <citation type="submission" date="2016-10" db="EMBL/GenBank/DDBJ databases">
        <title>Genome sequence of the ascomycete fungus Penicillium subrubescens.</title>
        <authorList>
            <person name="De Vries R.P."/>
            <person name="Peng M."/>
            <person name="Dilokpimol A."/>
            <person name="Hilden K."/>
            <person name="Makela M.R."/>
            <person name="Grigoriev I."/>
            <person name="Riley R."/>
            <person name="Granchi Z."/>
        </authorList>
    </citation>
    <scope>NUCLEOTIDE SEQUENCE [LARGE SCALE GENOMIC DNA]</scope>
    <source>
        <strain evidence="2 6">CBS 132785</strain>
    </source>
</reference>
<dbReference type="EMBL" id="MNBE01000511">
    <property type="protein sequence ID" value="OKP09483.1"/>
    <property type="molecule type" value="Genomic_DNA"/>
</dbReference>
<evidence type="ECO:0000256" key="1">
    <source>
        <dbReference type="SAM" id="MobiDB-lite"/>
    </source>
</evidence>
<evidence type="ECO:0000313" key="6">
    <source>
        <dbReference type="Proteomes" id="UP000186955"/>
    </source>
</evidence>
<dbReference type="EMBL" id="MNBE01000508">
    <property type="protein sequence ID" value="OKP09518.1"/>
    <property type="molecule type" value="Genomic_DNA"/>
</dbReference>